<reference evidence="2" key="3">
    <citation type="submission" date="2025-08" db="UniProtKB">
        <authorList>
            <consortium name="RefSeq"/>
        </authorList>
    </citation>
    <scope>IDENTIFICATION</scope>
    <source>
        <strain evidence="2">NI907</strain>
    </source>
</reference>
<dbReference type="GeneID" id="41965040"/>
<organism evidence="1 2">
    <name type="scientific">Pyricularia grisea</name>
    <name type="common">Crabgrass-specific blast fungus</name>
    <name type="synonym">Magnaporthe grisea</name>
    <dbReference type="NCBI Taxonomy" id="148305"/>
    <lineage>
        <taxon>Eukaryota</taxon>
        <taxon>Fungi</taxon>
        <taxon>Dikarya</taxon>
        <taxon>Ascomycota</taxon>
        <taxon>Pezizomycotina</taxon>
        <taxon>Sordariomycetes</taxon>
        <taxon>Sordariomycetidae</taxon>
        <taxon>Magnaporthales</taxon>
        <taxon>Pyriculariaceae</taxon>
        <taxon>Pyricularia</taxon>
    </lineage>
</organism>
<accession>A0A6P8AYN1</accession>
<dbReference type="KEGG" id="pgri:PgNI_10157"/>
<dbReference type="RefSeq" id="XP_030980030.1">
    <property type="nucleotide sequence ID" value="XM_031130132.1"/>
</dbReference>
<dbReference type="Proteomes" id="UP000515153">
    <property type="component" value="Chromosome VII"/>
</dbReference>
<evidence type="ECO:0000313" key="1">
    <source>
        <dbReference type="Proteomes" id="UP000515153"/>
    </source>
</evidence>
<name>A0A6P8AYN1_PYRGI</name>
<keyword evidence="1" id="KW-1185">Reference proteome</keyword>
<dbReference type="AlphaFoldDB" id="A0A6P8AYN1"/>
<protein>
    <submittedName>
        <fullName evidence="2">Uncharacterized protein</fullName>
    </submittedName>
</protein>
<gene>
    <name evidence="2" type="ORF">PgNI_10157</name>
</gene>
<reference evidence="2" key="2">
    <citation type="submission" date="2019-10" db="EMBL/GenBank/DDBJ databases">
        <authorList>
            <consortium name="NCBI Genome Project"/>
        </authorList>
    </citation>
    <scope>NUCLEOTIDE SEQUENCE</scope>
    <source>
        <strain evidence="2">NI907</strain>
    </source>
</reference>
<sequence>MTCLVYNSMTPTSATLVKQDSTSSISSSIEIIDFSQDFNGRQCLVFAAPFLHRFKWHRLPAMPCDMPMKYLALSECRVDQMLNILNNARHSSSSIIEPVSTHGNCTSLNSILPRFSYQSETRPAQDMAEEVYVVRSHP</sequence>
<reference evidence="1 2" key="1">
    <citation type="journal article" date="2019" name="Mol. Biol. Evol.">
        <title>Blast fungal genomes show frequent chromosomal changes, gene gains and losses, and effector gene turnover.</title>
        <authorList>
            <person name="Gomez Luciano L.B."/>
            <person name="Jason Tsai I."/>
            <person name="Chuma I."/>
            <person name="Tosa Y."/>
            <person name="Chen Y.H."/>
            <person name="Li J.Y."/>
            <person name="Li M.Y."/>
            <person name="Jade Lu M.Y."/>
            <person name="Nakayashiki H."/>
            <person name="Li W.H."/>
        </authorList>
    </citation>
    <scope>NUCLEOTIDE SEQUENCE [LARGE SCALE GENOMIC DNA]</scope>
    <source>
        <strain evidence="1 2">NI907</strain>
    </source>
</reference>
<proteinExistence type="predicted"/>
<evidence type="ECO:0000313" key="2">
    <source>
        <dbReference type="RefSeq" id="XP_030980030.1"/>
    </source>
</evidence>